<protein>
    <recommendedName>
        <fullName evidence="5">DUF4407 domain-containing protein</fullName>
    </recommendedName>
</protein>
<feature type="coiled-coil region" evidence="1">
    <location>
        <begin position="373"/>
        <end position="508"/>
    </location>
</feature>
<keyword evidence="1" id="KW-0175">Coiled coil</keyword>
<keyword evidence="2" id="KW-0812">Transmembrane</keyword>
<feature type="coiled-coil region" evidence="1">
    <location>
        <begin position="172"/>
        <end position="231"/>
    </location>
</feature>
<feature type="transmembrane region" description="Helical" evidence="2">
    <location>
        <begin position="64"/>
        <end position="81"/>
    </location>
</feature>
<dbReference type="AlphaFoldDB" id="N9GWL1"/>
<keyword evidence="4" id="KW-1185">Reference proteome</keyword>
<evidence type="ECO:0008006" key="5">
    <source>
        <dbReference type="Google" id="ProtNLM"/>
    </source>
</evidence>
<dbReference type="InterPro" id="IPR025519">
    <property type="entry name" value="DUF4407"/>
</dbReference>
<feature type="transmembrane region" description="Helical" evidence="2">
    <location>
        <begin position="125"/>
        <end position="148"/>
    </location>
</feature>
<gene>
    <name evidence="3" type="ORF">F927_00253</name>
</gene>
<dbReference type="EMBL" id="APQQ01000004">
    <property type="protein sequence ID" value="ENW21439.1"/>
    <property type="molecule type" value="Genomic_DNA"/>
</dbReference>
<reference evidence="3 4" key="1">
    <citation type="submission" date="2013-02" db="EMBL/GenBank/DDBJ databases">
        <title>The Genome Sequence of Acinetobacter haemolyticus CIP 64.3.</title>
        <authorList>
            <consortium name="The Broad Institute Genome Sequencing Platform"/>
            <consortium name="The Broad Institute Genome Sequencing Center for Infectious Disease"/>
            <person name="Cerqueira G."/>
            <person name="Feldgarden M."/>
            <person name="Courvalin P."/>
            <person name="Perichon B."/>
            <person name="Grillot-Courvalin C."/>
            <person name="Clermont D."/>
            <person name="Rocha E."/>
            <person name="Yoon E.-J."/>
            <person name="Nemec A."/>
            <person name="Walker B."/>
            <person name="Young S.K."/>
            <person name="Zeng Q."/>
            <person name="Gargeya S."/>
            <person name="Fitzgerald M."/>
            <person name="Haas B."/>
            <person name="Abouelleil A."/>
            <person name="Alvarado L."/>
            <person name="Arachchi H.M."/>
            <person name="Berlin A.M."/>
            <person name="Chapman S.B."/>
            <person name="Dewar J."/>
            <person name="Goldberg J."/>
            <person name="Griggs A."/>
            <person name="Gujja S."/>
            <person name="Hansen M."/>
            <person name="Howarth C."/>
            <person name="Imamovic A."/>
            <person name="Larimer J."/>
            <person name="McCowan C."/>
            <person name="Murphy C."/>
            <person name="Neiman D."/>
            <person name="Pearson M."/>
            <person name="Priest M."/>
            <person name="Roberts A."/>
            <person name="Saif S."/>
            <person name="Shea T."/>
            <person name="Sisk P."/>
            <person name="Sykes S."/>
            <person name="Wortman J."/>
            <person name="Nusbaum C."/>
            <person name="Birren B."/>
        </authorList>
    </citation>
    <scope>NUCLEOTIDE SEQUENCE [LARGE SCALE GENOMIC DNA]</scope>
    <source>
        <strain evidence="3 4">CIP 64.3</strain>
    </source>
</reference>
<evidence type="ECO:0000256" key="2">
    <source>
        <dbReference type="SAM" id="Phobius"/>
    </source>
</evidence>
<dbReference type="PATRIC" id="fig|1217659.3.peg.246"/>
<keyword evidence="2" id="KW-1133">Transmembrane helix</keyword>
<feature type="transmembrane region" description="Helical" evidence="2">
    <location>
        <begin position="32"/>
        <end position="52"/>
    </location>
</feature>
<name>N9GWL1_ACIHA</name>
<accession>N9GWL1</accession>
<dbReference type="Pfam" id="PF14362">
    <property type="entry name" value="DUF4407"/>
    <property type="match status" value="1"/>
</dbReference>
<evidence type="ECO:0000313" key="4">
    <source>
        <dbReference type="Proteomes" id="UP000017667"/>
    </source>
</evidence>
<evidence type="ECO:0000256" key="1">
    <source>
        <dbReference type="SAM" id="Coils"/>
    </source>
</evidence>
<proteinExistence type="predicted"/>
<dbReference type="Proteomes" id="UP000017667">
    <property type="component" value="Unassembled WGS sequence"/>
</dbReference>
<evidence type="ECO:0000313" key="3">
    <source>
        <dbReference type="EMBL" id="ENW21439.1"/>
    </source>
</evidence>
<comment type="caution">
    <text evidence="3">The sequence shown here is derived from an EMBL/GenBank/DDBJ whole genome shotgun (WGS) entry which is preliminary data.</text>
</comment>
<dbReference type="RefSeq" id="WP_005085725.1">
    <property type="nucleotide sequence ID" value="NZ_ASYX01000019.1"/>
</dbReference>
<organism evidence="3 4">
    <name type="scientific">Acinetobacter haemolyticus CIP 64.3 = MTCC 9819</name>
    <dbReference type="NCBI Taxonomy" id="1217659"/>
    <lineage>
        <taxon>Bacteria</taxon>
        <taxon>Pseudomonadati</taxon>
        <taxon>Pseudomonadota</taxon>
        <taxon>Gammaproteobacteria</taxon>
        <taxon>Moraxellales</taxon>
        <taxon>Moraxellaceae</taxon>
        <taxon>Acinetobacter</taxon>
    </lineage>
</organism>
<dbReference type="HOGENOM" id="CLU_423703_0_0_6"/>
<sequence>MNKEPNILIKFWDFLTLKTYHKNLLTSGGSTYLTVISFIMILAALSEGFAWGFLGSTFTPNSPYVGWTIVGGFVFLLMWFFDRSMASADLLKDEHEKTLNGLQLTKEPFYSRSGIKSFIAKYFPFAIRIGIVCLSLYITAPFLTQLVFKADIDNKMMEQYKDNIALAKKNGLESRDKKIAELEQLVNNTNEKLQVEISGKSGTGYGRGYVAQSIERQLETLQSDLKSTRIERESFLAKFDQAVDRGNEEELKKYGITITKDSPIFRQQAIEEFENQKAFNQTKYAVDVFLIILGTILISAKLMQPRTLQMYFSSRLQEKWALYKLGTFDKYLPEQERSDLILQTNQSIPEEFEEIMVQYAQDQRERKKQEILMIQEKERLTREKQQKQLLEEERLLAKAKQEQERQELVEAELKKAQQIHFERLAKEKAEIEMREKSRVFYEGQILKALNEVEEAEIEYLNKFSKKIDQLEIDEKNLIEELHDIERTYKNHEDNIDARNKRISIAEADLADMQDLARKLQRPEENHTIESLRAFTTAESAVVEQKTYIKNIKSSLLTFETDQKYFQESMARIREQLSKTRATLTELKEPLEIISTFRSKIEARKMELLGAEGLIDTPYEPHHDEEIPMLVEKLKSQLSTQVPSYMS</sequence>
<keyword evidence="2" id="KW-0472">Membrane</keyword>